<dbReference type="FunFam" id="1.20.1560.10:FF:000066">
    <property type="entry name" value="ABC multidrug transporter (Eurofung)"/>
    <property type="match status" value="1"/>
</dbReference>
<proteinExistence type="predicted"/>
<keyword evidence="5" id="KW-0067">ATP-binding</keyword>
<feature type="transmembrane region" description="Helical" evidence="8">
    <location>
        <begin position="96"/>
        <end position="118"/>
    </location>
</feature>
<protein>
    <submittedName>
        <fullName evidence="11">ABC transporter FUM19</fullName>
    </submittedName>
</protein>
<dbReference type="Pfam" id="PF24357">
    <property type="entry name" value="TMD0_ABC"/>
    <property type="match status" value="1"/>
</dbReference>
<evidence type="ECO:0000256" key="7">
    <source>
        <dbReference type="ARBA" id="ARBA00023136"/>
    </source>
</evidence>
<dbReference type="InterPro" id="IPR003593">
    <property type="entry name" value="AAA+_ATPase"/>
</dbReference>
<reference evidence="11 12" key="1">
    <citation type="submission" date="2018-05" db="EMBL/GenBank/DDBJ databases">
        <title>Genome sequencing and assembly of the regulated plant pathogen Lachnellula willkommii and related sister species for the development of diagnostic species identification markers.</title>
        <authorList>
            <person name="Giroux E."/>
            <person name="Bilodeau G."/>
        </authorList>
    </citation>
    <scope>NUCLEOTIDE SEQUENCE [LARGE SCALE GENOMIC DNA]</scope>
    <source>
        <strain evidence="11 12">CBS 268.59</strain>
    </source>
</reference>
<evidence type="ECO:0000313" key="12">
    <source>
        <dbReference type="Proteomes" id="UP000469558"/>
    </source>
</evidence>
<dbReference type="GO" id="GO:0016887">
    <property type="term" value="F:ATP hydrolysis activity"/>
    <property type="evidence" value="ECO:0007669"/>
    <property type="project" value="InterPro"/>
</dbReference>
<dbReference type="InterPro" id="IPR017871">
    <property type="entry name" value="ABC_transporter-like_CS"/>
</dbReference>
<feature type="transmembrane region" description="Helical" evidence="8">
    <location>
        <begin position="513"/>
        <end position="534"/>
    </location>
</feature>
<feature type="transmembrane region" description="Helical" evidence="8">
    <location>
        <begin position="484"/>
        <end position="507"/>
    </location>
</feature>
<dbReference type="CDD" id="cd18580">
    <property type="entry name" value="ABC_6TM_ABCC_D2"/>
    <property type="match status" value="1"/>
</dbReference>
<evidence type="ECO:0000313" key="11">
    <source>
        <dbReference type="EMBL" id="TVY83913.1"/>
    </source>
</evidence>
<comment type="caution">
    <text evidence="11">The sequence shown here is derived from an EMBL/GenBank/DDBJ whole genome shotgun (WGS) entry which is preliminary data.</text>
</comment>
<dbReference type="InterPro" id="IPR011527">
    <property type="entry name" value="ABC1_TM_dom"/>
</dbReference>
<dbReference type="InterPro" id="IPR036640">
    <property type="entry name" value="ABC1_TM_sf"/>
</dbReference>
<evidence type="ECO:0000256" key="8">
    <source>
        <dbReference type="SAM" id="Phobius"/>
    </source>
</evidence>
<dbReference type="InterPro" id="IPR003439">
    <property type="entry name" value="ABC_transporter-like_ATP-bd"/>
</dbReference>
<dbReference type="GO" id="GO:0005524">
    <property type="term" value="F:ATP binding"/>
    <property type="evidence" value="ECO:0007669"/>
    <property type="project" value="UniProtKB-KW"/>
</dbReference>
<evidence type="ECO:0000256" key="4">
    <source>
        <dbReference type="ARBA" id="ARBA00022741"/>
    </source>
</evidence>
<keyword evidence="4" id="KW-0547">Nucleotide-binding</keyword>
<sequence length="1484" mass="164391">MDFSGCLDDGTFGPAVHECRDGFDFTIKFEKIFLSLIPASIFIALALTRTVFLLGQPKIVHGGSILRGAKVTTTAIYSVLRLSILVLSTKTNSNKVIFVSSSAVEFGSTLLITTLSLLEHSRSPRPSILLNLYFLLTLLFDITQVRTLWLASGNSNEITFSRICTAAIVLKSVLILLESRRKSKWIQWEVGKHSPEEMSGIFGLGAFLWLNRLFSNGYKKIITIDDLFPLDQSMATEALQLKLMENLKTYQSKGRGFGLAKALARTLAISLLLPIGPRVALIGFKFCQPFLINTLLNYLQQPVDKSSKDIGYGLIGATILIYSGMAISTAFYWYFHERSLCMSRGSLAGAIYKKTTEVKISAASDSATLTLMSTDVERIRLGFLNLHEFWANTIESVLGIWLLQRQLGTAFVAPLVIVLCCIALGAFANKFVEQKQKSWMDKIQRRVGLTSKHLRISGLSGPIEDLIQNMRVDELKTASGFRMIYIIINTVGYTPMVLSPVVTFAVTSRTLDISTIFTSISFILLLADPLSLLFQNSPNLLAAFACLDRIQAFLEKDSRVDFRLQQPSIFNFDNEDSRSEDTEKKFLPAISIMNGNFGWECEKTSLKDLNVNIPKSCLTMVVGPVASGKSTFCKVLLGEIPHDQNASIILDPGSVSRRIGYCDQTPYLSNTTIKENIVGFSPFDPLRYREVIEATMLTTDLAVLPQGHDTRIGSNGIALSGGQKQRVSMARALYLESSFLIFDDTLSGLDADTEEKVFSRIFGPEGLLSRRNATSVLSTHTVRHLPSADHIIALGADGNIVEQGSFDSLVSNMNYVHSLGVEPKIEYAKSKDNATSIVAPEQEWSALGRVATATSLPPGRADEKNRMMGDSTVFRHYLRSLGKRPIIAFIVFGIGWGFFYNWGNVWLEIWSKDVSSAHPSRTNSFYIGFYALFQLLHLGSLFFCFLICFRTMVETSGSKLHKAALRTVINAPLNFFATTDTGTVTNLFSQDMNLIDSELPIALTNLVMDVCNALGMAAVIATASPFLAISYPFIFVILYGVQRFYLRTSRQLLLLDLEAKSPLYTHFLDTIKDIATFRAFGWVQEGITANNYLLDRSQRPTYLLAMIQRWLGFALQTVVAILAVSVVSLATQLRSSTALTGASLVTLMTFGDILNYIIQWYTQIETSIGAVSRLKTFSEEIISENLEGENVIPSKQWPLKGGIQIFGVSASYDDSIRDFISSNDTGGNTPNLALRDLNITIAPGEKVAICGRSGSGKSSTILLLLRLLEPLHSCSQNITIDETPLNKIDRCTLRQRVIAVPQDPVFLPDGSSFMSNLDPFDNSAESVCRDVLKTVGLWSLIDKRGGLAAGLSSDTLSQGQKQLFSLARAVLRRRIRTRDLEADSSIGTNKKGGNGILLLDEFSSSVDQDTDRAMQRIIKEEFQYYTIVMVSHRLEMVMDFDTVLVMDKGSVIESGRPRTLASREESHFKKLWLVQHKGQGVIQN</sequence>
<dbReference type="InterPro" id="IPR056227">
    <property type="entry name" value="TMD0_ABC"/>
</dbReference>
<gene>
    <name evidence="11" type="primary">FUM19_0</name>
    <name evidence="11" type="ORF">LSUE1_G001007</name>
</gene>
<accession>A0A8T9CMJ7</accession>
<evidence type="ECO:0000256" key="2">
    <source>
        <dbReference type="ARBA" id="ARBA00022448"/>
    </source>
</evidence>
<dbReference type="SUPFAM" id="SSF52540">
    <property type="entry name" value="P-loop containing nucleoside triphosphate hydrolases"/>
    <property type="match status" value="2"/>
</dbReference>
<evidence type="ECO:0000259" key="9">
    <source>
        <dbReference type="PROSITE" id="PS50893"/>
    </source>
</evidence>
<feature type="transmembrane region" description="Helical" evidence="8">
    <location>
        <begin position="311"/>
        <end position="335"/>
    </location>
</feature>
<dbReference type="InterPro" id="IPR050173">
    <property type="entry name" value="ABC_transporter_C-like"/>
</dbReference>
<feature type="transmembrane region" description="Helical" evidence="8">
    <location>
        <begin position="1110"/>
        <end position="1131"/>
    </location>
</feature>
<feature type="transmembrane region" description="Helical" evidence="8">
    <location>
        <begin position="32"/>
        <end position="52"/>
    </location>
</feature>
<feature type="transmembrane region" description="Helical" evidence="8">
    <location>
        <begin position="130"/>
        <end position="152"/>
    </location>
</feature>
<evidence type="ECO:0000256" key="1">
    <source>
        <dbReference type="ARBA" id="ARBA00004141"/>
    </source>
</evidence>
<dbReference type="PROSITE" id="PS50929">
    <property type="entry name" value="ABC_TM1F"/>
    <property type="match status" value="2"/>
</dbReference>
<feature type="domain" description="ABC transporter" evidence="9">
    <location>
        <begin position="590"/>
        <end position="822"/>
    </location>
</feature>
<dbReference type="EMBL" id="QGMK01000139">
    <property type="protein sequence ID" value="TVY83913.1"/>
    <property type="molecule type" value="Genomic_DNA"/>
</dbReference>
<feature type="transmembrane region" description="Helical" evidence="8">
    <location>
        <begin position="886"/>
        <end position="907"/>
    </location>
</feature>
<feature type="transmembrane region" description="Helical" evidence="8">
    <location>
        <begin position="927"/>
        <end position="949"/>
    </location>
</feature>
<evidence type="ECO:0000259" key="10">
    <source>
        <dbReference type="PROSITE" id="PS50929"/>
    </source>
</evidence>
<dbReference type="SUPFAM" id="SSF90123">
    <property type="entry name" value="ABC transporter transmembrane region"/>
    <property type="match status" value="2"/>
</dbReference>
<keyword evidence="3 8" id="KW-0812">Transmembrane</keyword>
<keyword evidence="2" id="KW-0813">Transport</keyword>
<feature type="transmembrane region" description="Helical" evidence="8">
    <location>
        <begin position="1026"/>
        <end position="1046"/>
    </location>
</feature>
<name>A0A8T9CMJ7_9HELO</name>
<feature type="transmembrane region" description="Helical" evidence="8">
    <location>
        <begin position="411"/>
        <end position="432"/>
    </location>
</feature>
<feature type="domain" description="ABC transmembrane type-1" evidence="10">
    <location>
        <begin position="288"/>
        <end position="542"/>
    </location>
</feature>
<dbReference type="Gene3D" id="1.20.1560.10">
    <property type="entry name" value="ABC transporter type 1, transmembrane domain"/>
    <property type="match status" value="2"/>
</dbReference>
<dbReference type="Pfam" id="PF00005">
    <property type="entry name" value="ABC_tran"/>
    <property type="match status" value="2"/>
</dbReference>
<comment type="subcellular location">
    <subcellularLocation>
        <location evidence="1">Membrane</location>
        <topology evidence="1">Multi-pass membrane protein</topology>
    </subcellularLocation>
</comment>
<feature type="domain" description="ABC transporter" evidence="9">
    <location>
        <begin position="1203"/>
        <end position="1473"/>
    </location>
</feature>
<evidence type="ECO:0000256" key="5">
    <source>
        <dbReference type="ARBA" id="ARBA00022840"/>
    </source>
</evidence>
<feature type="transmembrane region" description="Helical" evidence="8">
    <location>
        <begin position="279"/>
        <end position="299"/>
    </location>
</feature>
<dbReference type="GO" id="GO:0140359">
    <property type="term" value="F:ABC-type transporter activity"/>
    <property type="evidence" value="ECO:0007669"/>
    <property type="project" value="InterPro"/>
</dbReference>
<evidence type="ECO:0000256" key="6">
    <source>
        <dbReference type="ARBA" id="ARBA00022989"/>
    </source>
</evidence>
<evidence type="ECO:0000256" key="3">
    <source>
        <dbReference type="ARBA" id="ARBA00022692"/>
    </source>
</evidence>
<keyword evidence="6 8" id="KW-1133">Transmembrane helix</keyword>
<dbReference type="PANTHER" id="PTHR24223">
    <property type="entry name" value="ATP-BINDING CASSETTE SUB-FAMILY C"/>
    <property type="match status" value="1"/>
</dbReference>
<dbReference type="Pfam" id="PF00664">
    <property type="entry name" value="ABC_membrane"/>
    <property type="match status" value="1"/>
</dbReference>
<dbReference type="InterPro" id="IPR044726">
    <property type="entry name" value="ABCC_6TM_D2"/>
</dbReference>
<dbReference type="OrthoDB" id="6500128at2759"/>
<dbReference type="PROSITE" id="PS00211">
    <property type="entry name" value="ABC_TRANSPORTER_1"/>
    <property type="match status" value="2"/>
</dbReference>
<feature type="domain" description="ABC transmembrane type-1" evidence="10">
    <location>
        <begin position="887"/>
        <end position="1166"/>
    </location>
</feature>
<dbReference type="PROSITE" id="PS50893">
    <property type="entry name" value="ABC_TRANSPORTER_2"/>
    <property type="match status" value="2"/>
</dbReference>
<dbReference type="Gene3D" id="3.40.50.300">
    <property type="entry name" value="P-loop containing nucleotide triphosphate hydrolases"/>
    <property type="match status" value="2"/>
</dbReference>
<dbReference type="FunFam" id="1.20.1560.10:FF:000055">
    <property type="entry name" value="ABC multidrug transporter (Eurofung)"/>
    <property type="match status" value="1"/>
</dbReference>
<dbReference type="PANTHER" id="PTHR24223:SF345">
    <property type="entry name" value="ABC MULTIDRUG TRANSPORTER (EUROFUNG)"/>
    <property type="match status" value="1"/>
</dbReference>
<dbReference type="GO" id="GO:0016020">
    <property type="term" value="C:membrane"/>
    <property type="evidence" value="ECO:0007669"/>
    <property type="project" value="UniProtKB-SubCell"/>
</dbReference>
<keyword evidence="7 8" id="KW-0472">Membrane</keyword>
<dbReference type="SMART" id="SM00382">
    <property type="entry name" value="AAA"/>
    <property type="match status" value="2"/>
</dbReference>
<dbReference type="InterPro" id="IPR027417">
    <property type="entry name" value="P-loop_NTPase"/>
</dbReference>
<keyword evidence="12" id="KW-1185">Reference proteome</keyword>
<dbReference type="Proteomes" id="UP000469558">
    <property type="component" value="Unassembled WGS sequence"/>
</dbReference>
<organism evidence="11 12">
    <name type="scientific">Lachnellula suecica</name>
    <dbReference type="NCBI Taxonomy" id="602035"/>
    <lineage>
        <taxon>Eukaryota</taxon>
        <taxon>Fungi</taxon>
        <taxon>Dikarya</taxon>
        <taxon>Ascomycota</taxon>
        <taxon>Pezizomycotina</taxon>
        <taxon>Leotiomycetes</taxon>
        <taxon>Helotiales</taxon>
        <taxon>Lachnaceae</taxon>
        <taxon>Lachnellula</taxon>
    </lineage>
</organism>